<evidence type="ECO:0000313" key="1">
    <source>
        <dbReference type="EMBL" id="GGI64288.1"/>
    </source>
</evidence>
<name>A0ABQ2CA74_9LACO</name>
<accession>A0ABQ2CA74</accession>
<gene>
    <name evidence="1" type="ORF">GCM10011459_21220</name>
</gene>
<keyword evidence="2" id="KW-1185">Reference proteome</keyword>
<reference evidence="2" key="1">
    <citation type="journal article" date="2019" name="Int. J. Syst. Evol. Microbiol.">
        <title>The Global Catalogue of Microorganisms (GCM) 10K type strain sequencing project: providing services to taxonomists for standard genome sequencing and annotation.</title>
        <authorList>
            <consortium name="The Broad Institute Genomics Platform"/>
            <consortium name="The Broad Institute Genome Sequencing Center for Infectious Disease"/>
            <person name="Wu L."/>
            <person name="Ma J."/>
        </authorList>
    </citation>
    <scope>NUCLEOTIDE SEQUENCE [LARGE SCALE GENOMIC DNA]</scope>
    <source>
        <strain evidence="2">CCM 8609</strain>
    </source>
</reference>
<organism evidence="1 2">
    <name type="scientific">Limosilactobacillus caviae</name>
    <dbReference type="NCBI Taxonomy" id="1769424"/>
    <lineage>
        <taxon>Bacteria</taxon>
        <taxon>Bacillati</taxon>
        <taxon>Bacillota</taxon>
        <taxon>Bacilli</taxon>
        <taxon>Lactobacillales</taxon>
        <taxon>Lactobacillaceae</taxon>
        <taxon>Limosilactobacillus</taxon>
    </lineage>
</organism>
<evidence type="ECO:0000313" key="2">
    <source>
        <dbReference type="Proteomes" id="UP000603295"/>
    </source>
</evidence>
<dbReference type="Proteomes" id="UP000603295">
    <property type="component" value="Unassembled WGS sequence"/>
</dbReference>
<dbReference type="EMBL" id="BMDS01000013">
    <property type="protein sequence ID" value="GGI64288.1"/>
    <property type="molecule type" value="Genomic_DNA"/>
</dbReference>
<comment type="caution">
    <text evidence="1">The sequence shown here is derived from an EMBL/GenBank/DDBJ whole genome shotgun (WGS) entry which is preliminary data.</text>
</comment>
<protein>
    <submittedName>
        <fullName evidence="1">Uncharacterized protein</fullName>
    </submittedName>
</protein>
<sequence>MLKGLSPFPEVHQASLGNLSFTNVYQFCEKVNLNANLLYDKTVY</sequence>
<proteinExistence type="predicted"/>